<dbReference type="Proteomes" id="UP000827092">
    <property type="component" value="Unassembled WGS sequence"/>
</dbReference>
<evidence type="ECO:0000256" key="19">
    <source>
        <dbReference type="RuleBase" id="RU361177"/>
    </source>
</evidence>
<name>A0AAV6UYT1_9ARAC</name>
<evidence type="ECO:0000256" key="14">
    <source>
        <dbReference type="ARBA" id="ARBA00047338"/>
    </source>
</evidence>
<dbReference type="InterPro" id="IPR020946">
    <property type="entry name" value="Flavin_mOase-like"/>
</dbReference>
<evidence type="ECO:0000256" key="9">
    <source>
        <dbReference type="ARBA" id="ARBA00022989"/>
    </source>
</evidence>
<comment type="catalytic activity">
    <reaction evidence="14">
        <text>hypotaurine + NADH + O2 + H(+) = taurine + NAD(+) + H2O</text>
        <dbReference type="Rhea" id="RHEA:74111"/>
        <dbReference type="ChEBI" id="CHEBI:15377"/>
        <dbReference type="ChEBI" id="CHEBI:15378"/>
        <dbReference type="ChEBI" id="CHEBI:15379"/>
        <dbReference type="ChEBI" id="CHEBI:57540"/>
        <dbReference type="ChEBI" id="CHEBI:57853"/>
        <dbReference type="ChEBI" id="CHEBI:57945"/>
        <dbReference type="ChEBI" id="CHEBI:507393"/>
        <dbReference type="EC" id="1.14.13.8"/>
    </reaction>
    <physiologicalReaction direction="left-to-right" evidence="14">
        <dbReference type="Rhea" id="RHEA:74112"/>
    </physiologicalReaction>
</comment>
<keyword evidence="10 18" id="KW-0560">Oxidoreductase</keyword>
<comment type="function">
    <text evidence="13">Broad spectrum monooxygenase that catalyzes the oxygenation of a wide variety of nitrogen- and sulfur-containing compounds including xenobiotics. Catalyzes the S-oxygenation of hypotaurine to produce taurine, an organic osmolyte involved in cell volume regulation as well as a variety of cytoprotective and developmental processes. In vitro, catalyzes the N-oxygenation of trimethylamine (TMA) to produce trimethylamine N-oxide (TMAO) and could therefore participate to the detoxification of this compound that is generated by the action of gut microbiota from dietary precursors such as choline, choline containing compounds, betaine or L-carnitine.</text>
</comment>
<reference evidence="20 21" key="1">
    <citation type="journal article" date="2022" name="Nat. Ecol. Evol.">
        <title>A masculinizing supergene underlies an exaggerated male reproductive morph in a spider.</title>
        <authorList>
            <person name="Hendrickx F."/>
            <person name="De Corte Z."/>
            <person name="Sonet G."/>
            <person name="Van Belleghem S.M."/>
            <person name="Kostlbacher S."/>
            <person name="Vangestel C."/>
        </authorList>
    </citation>
    <scope>NUCLEOTIDE SEQUENCE [LARGE SCALE GENOMIC DNA]</scope>
    <source>
        <strain evidence="20">W744_W776</strain>
    </source>
</reference>
<comment type="similarity">
    <text evidence="3 18 19">Belongs to the FMO family.</text>
</comment>
<dbReference type="AlphaFoldDB" id="A0AAV6UYT1"/>
<evidence type="ECO:0000256" key="12">
    <source>
        <dbReference type="ARBA" id="ARBA00023136"/>
    </source>
</evidence>
<dbReference type="InterPro" id="IPR036188">
    <property type="entry name" value="FAD/NAD-bd_sf"/>
</dbReference>
<comment type="cofactor">
    <cofactor evidence="1 18 19">
        <name>FAD</name>
        <dbReference type="ChEBI" id="CHEBI:57692"/>
    </cofactor>
</comment>
<dbReference type="InterPro" id="IPR050346">
    <property type="entry name" value="FMO-like"/>
</dbReference>
<evidence type="ECO:0000256" key="18">
    <source>
        <dbReference type="PIRNR" id="PIRNR000332"/>
    </source>
</evidence>
<proteinExistence type="inferred from homology"/>
<sequence>MSGKNRVAVIGAGTSGLMAIKSLKEEDIEPVCFEKTSRIGGLWHYHEDDTKGVPSVMWSTSLNNSKETGAISDFPPKPEYPNYMRHYKVLEMFTDYANKFDLLKHIQYNKEVTKVQRADDFSSTGRWHVVVKDLETEESTEDVYDGVLVCVGHLSFENVPQFPHMNLFKGDIIHTHSIKKVANFGDKSVCVVGMGSSGLDVAVEASHVAKQVYLSIRTPSWVITRMGPYGYPLDWTLFNYDHKLFQKLLPQSWCNKMVEEIYINPRFSHDLYNLLPKLGAADRDPAVNDDFPSRLMNGSIIMKKNIKYFTEKGVVFEDEDDSVTEVDTVILGTGYVWKFPFLDEKDLVAEGTKLHLYKCVFPPQLKHPTLAIIGFIVPLGPGFPCVEMQCRWVSQVLRGKCKLPTQKAMMVDIDKQYLSNMKRYGDSNRVFIHVDFILYLDDLASEVGAKPNLFKLFFTDFNLFVKCTFAVFLPYRYRLTGPHPWCGAKDAILSAGQRMRAPLQGKRAFKSNVSKSSPVAYLVSLILIQSKPNELILTKFGKSATRSTRKFLVKELGCGYVNPWLQNA</sequence>
<comment type="catalytic activity">
    <reaction evidence="16">
        <text>trimethylamine + NADPH + O2 = trimethylamine N-oxide + NADP(+) + H2O</text>
        <dbReference type="Rhea" id="RHEA:31979"/>
        <dbReference type="ChEBI" id="CHEBI:15377"/>
        <dbReference type="ChEBI" id="CHEBI:15379"/>
        <dbReference type="ChEBI" id="CHEBI:15724"/>
        <dbReference type="ChEBI" id="CHEBI:57783"/>
        <dbReference type="ChEBI" id="CHEBI:58349"/>
        <dbReference type="ChEBI" id="CHEBI:58389"/>
        <dbReference type="EC" id="1.14.13.148"/>
    </reaction>
    <physiologicalReaction direction="left-to-right" evidence="16">
        <dbReference type="Rhea" id="RHEA:31980"/>
    </physiologicalReaction>
</comment>
<keyword evidence="8 18" id="KW-0521">NADP</keyword>
<dbReference type="PRINTS" id="PR00370">
    <property type="entry name" value="FMOXYGENASE"/>
</dbReference>
<gene>
    <name evidence="20" type="ORF">JTE90_021877</name>
</gene>
<evidence type="ECO:0000256" key="4">
    <source>
        <dbReference type="ARBA" id="ARBA00022630"/>
    </source>
</evidence>
<comment type="subcellular location">
    <subcellularLocation>
        <location evidence="2">Endoplasmic reticulum membrane</location>
        <topology evidence="2">Single-pass membrane protein</topology>
    </subcellularLocation>
</comment>
<keyword evidence="21" id="KW-1185">Reference proteome</keyword>
<evidence type="ECO:0000256" key="10">
    <source>
        <dbReference type="ARBA" id="ARBA00023002"/>
    </source>
</evidence>
<evidence type="ECO:0000256" key="1">
    <source>
        <dbReference type="ARBA" id="ARBA00001974"/>
    </source>
</evidence>
<dbReference type="PANTHER" id="PTHR23023">
    <property type="entry name" value="DIMETHYLANILINE MONOOXYGENASE"/>
    <property type="match status" value="1"/>
</dbReference>
<dbReference type="GO" id="GO:0050661">
    <property type="term" value="F:NADP binding"/>
    <property type="evidence" value="ECO:0007669"/>
    <property type="project" value="InterPro"/>
</dbReference>
<dbReference type="GO" id="GO:0004499">
    <property type="term" value="F:N,N-dimethylaniline monooxygenase activity"/>
    <property type="evidence" value="ECO:0007669"/>
    <property type="project" value="UniProtKB-UniRule"/>
</dbReference>
<comment type="catalytic activity">
    <reaction evidence="17">
        <text>N,N-dimethylaniline + NADPH + O2 + H(+) = N,N-dimethylaniline N-oxide + NADP(+) + H2O</text>
        <dbReference type="Rhea" id="RHEA:24468"/>
        <dbReference type="ChEBI" id="CHEBI:15377"/>
        <dbReference type="ChEBI" id="CHEBI:15378"/>
        <dbReference type="ChEBI" id="CHEBI:15379"/>
        <dbReference type="ChEBI" id="CHEBI:16269"/>
        <dbReference type="ChEBI" id="CHEBI:17735"/>
        <dbReference type="ChEBI" id="CHEBI:57783"/>
        <dbReference type="ChEBI" id="CHEBI:58349"/>
        <dbReference type="EC" id="1.14.13.8"/>
    </reaction>
    <physiologicalReaction direction="left-to-right" evidence="17">
        <dbReference type="Rhea" id="RHEA:24469"/>
    </physiologicalReaction>
</comment>
<evidence type="ECO:0000256" key="5">
    <source>
        <dbReference type="ARBA" id="ARBA00022692"/>
    </source>
</evidence>
<dbReference type="EC" id="1.-.-.-" evidence="19"/>
<evidence type="ECO:0000256" key="7">
    <source>
        <dbReference type="ARBA" id="ARBA00022827"/>
    </source>
</evidence>
<evidence type="ECO:0000256" key="13">
    <source>
        <dbReference type="ARBA" id="ARBA00045957"/>
    </source>
</evidence>
<keyword evidence="6 18" id="KW-0256">Endoplasmic reticulum</keyword>
<evidence type="ECO:0000256" key="16">
    <source>
        <dbReference type="ARBA" id="ARBA00048088"/>
    </source>
</evidence>
<evidence type="ECO:0000313" key="21">
    <source>
        <dbReference type="Proteomes" id="UP000827092"/>
    </source>
</evidence>
<dbReference type="InterPro" id="IPR000960">
    <property type="entry name" value="Flavin_mOase"/>
</dbReference>
<organism evidence="20 21">
    <name type="scientific">Oedothorax gibbosus</name>
    <dbReference type="NCBI Taxonomy" id="931172"/>
    <lineage>
        <taxon>Eukaryota</taxon>
        <taxon>Metazoa</taxon>
        <taxon>Ecdysozoa</taxon>
        <taxon>Arthropoda</taxon>
        <taxon>Chelicerata</taxon>
        <taxon>Arachnida</taxon>
        <taxon>Araneae</taxon>
        <taxon>Araneomorphae</taxon>
        <taxon>Entelegynae</taxon>
        <taxon>Araneoidea</taxon>
        <taxon>Linyphiidae</taxon>
        <taxon>Erigoninae</taxon>
        <taxon>Oedothorax</taxon>
    </lineage>
</organism>
<accession>A0AAV6UYT1</accession>
<comment type="caution">
    <text evidence="20">The sequence shown here is derived from an EMBL/GenBank/DDBJ whole genome shotgun (WGS) entry which is preliminary data.</text>
</comment>
<dbReference type="Gene3D" id="3.50.50.60">
    <property type="entry name" value="FAD/NAD(P)-binding domain"/>
    <property type="match status" value="4"/>
</dbReference>
<dbReference type="SUPFAM" id="SSF51905">
    <property type="entry name" value="FAD/NAD(P)-binding domain"/>
    <property type="match status" value="2"/>
</dbReference>
<keyword evidence="7 18" id="KW-0274">FAD</keyword>
<dbReference type="FunFam" id="3.50.50.60:FF:000159">
    <property type="entry name" value="Dimethylaniline monooxygenase [N-oxide-forming]"/>
    <property type="match status" value="1"/>
</dbReference>
<evidence type="ECO:0000256" key="3">
    <source>
        <dbReference type="ARBA" id="ARBA00009183"/>
    </source>
</evidence>
<dbReference type="GO" id="GO:0050660">
    <property type="term" value="F:flavin adenine dinucleotide binding"/>
    <property type="evidence" value="ECO:0007669"/>
    <property type="project" value="InterPro"/>
</dbReference>
<dbReference type="GO" id="GO:0005789">
    <property type="term" value="C:endoplasmic reticulum membrane"/>
    <property type="evidence" value="ECO:0007669"/>
    <property type="project" value="UniProtKB-SubCell"/>
</dbReference>
<keyword evidence="12 18" id="KW-0472">Membrane</keyword>
<evidence type="ECO:0000256" key="8">
    <source>
        <dbReference type="ARBA" id="ARBA00022857"/>
    </source>
</evidence>
<evidence type="ECO:0000256" key="2">
    <source>
        <dbReference type="ARBA" id="ARBA00004389"/>
    </source>
</evidence>
<keyword evidence="5" id="KW-0812">Transmembrane</keyword>
<dbReference type="Pfam" id="PF00743">
    <property type="entry name" value="FMO-like"/>
    <property type="match status" value="1"/>
</dbReference>
<keyword evidence="9" id="KW-1133">Transmembrane helix</keyword>
<keyword evidence="11 18" id="KW-0503">Monooxygenase</keyword>
<dbReference type="GO" id="GO:0034899">
    <property type="term" value="F:trimethylamine monooxygenase activity"/>
    <property type="evidence" value="ECO:0007669"/>
    <property type="project" value="UniProtKB-EC"/>
</dbReference>
<evidence type="ECO:0000256" key="17">
    <source>
        <dbReference type="ARBA" id="ARBA00049443"/>
    </source>
</evidence>
<keyword evidence="4 18" id="KW-0285">Flavoprotein</keyword>
<protein>
    <recommendedName>
        <fullName evidence="19">Flavin-containing monooxygenase</fullName>
        <ecNumber evidence="19">1.-.-.-</ecNumber>
    </recommendedName>
</protein>
<evidence type="ECO:0000256" key="6">
    <source>
        <dbReference type="ARBA" id="ARBA00022824"/>
    </source>
</evidence>
<evidence type="ECO:0000256" key="15">
    <source>
        <dbReference type="ARBA" id="ARBA00048041"/>
    </source>
</evidence>
<comment type="catalytic activity">
    <reaction evidence="15">
        <text>hypotaurine + NADPH + O2 + H(+) = taurine + NADP(+) + H2O</text>
        <dbReference type="Rhea" id="RHEA:69819"/>
        <dbReference type="ChEBI" id="CHEBI:15377"/>
        <dbReference type="ChEBI" id="CHEBI:15378"/>
        <dbReference type="ChEBI" id="CHEBI:15379"/>
        <dbReference type="ChEBI" id="CHEBI:57783"/>
        <dbReference type="ChEBI" id="CHEBI:57853"/>
        <dbReference type="ChEBI" id="CHEBI:58349"/>
        <dbReference type="ChEBI" id="CHEBI:507393"/>
        <dbReference type="EC" id="1.14.13.8"/>
    </reaction>
    <physiologicalReaction direction="left-to-right" evidence="15">
        <dbReference type="Rhea" id="RHEA:69820"/>
    </physiologicalReaction>
</comment>
<dbReference type="EMBL" id="JAFNEN010000217">
    <property type="protein sequence ID" value="KAG8189374.1"/>
    <property type="molecule type" value="Genomic_DNA"/>
</dbReference>
<dbReference type="PIRSF" id="PIRSF000332">
    <property type="entry name" value="FMO"/>
    <property type="match status" value="1"/>
</dbReference>
<evidence type="ECO:0000313" key="20">
    <source>
        <dbReference type="EMBL" id="KAG8189374.1"/>
    </source>
</evidence>
<evidence type="ECO:0000256" key="11">
    <source>
        <dbReference type="ARBA" id="ARBA00023033"/>
    </source>
</evidence>